<protein>
    <recommendedName>
        <fullName evidence="3 4">Tyrosinase copper-binding domain-containing protein</fullName>
    </recommendedName>
</protein>
<gene>
    <name evidence="5" type="ORF">BG57_07660</name>
</gene>
<accession>A0A069P877</accession>
<evidence type="ECO:0000259" key="4">
    <source>
        <dbReference type="PROSITE" id="PS00498"/>
    </source>
</evidence>
<sequence length="543" mass="59761">MFVATVSQFVIQHEHRSAIHRKIAGFAWTDRVVFNSSYYVPENILSRLKISRRAFLGGAASTLSWAAFPYMAVAATNVVRVEWQQYKQTPQYASFLNCVRSMMANTNANDPNSWQYWTNVHANYCPHRAPYFLAWHRGYLYYLEQQMKRITGDASFTLPYWDWFKNPHIPSEFTDNASGNPLYCPRLNTNVYSALDLSPFSYSVVNFQRGTANSFEEKFESAPHNPVHNIIGNAMATMQSPRDPIFYLHHANVDRLWHAWALPDGRTMPPPSDPYWAGTFTYAPGLTINKEQTYSNRSRLGYDYADTTRPTTMPPSAQRGGIIRVQAQVAQIRARPPIASFAATAARNVGNGRRSIGGIKGLTLREASVSARVIGEANSTKPLQDLLSTTAESFDAASRGASNAASPAANKSSQYKSVKIVLDDVMLTTAGAAGGYFYNVYLNLPEGVDIDEVRSKHFLGTVGAFEVAGAAHHGMVTLEFPATAALLKMGGPAGREYAVSFVRVNGGAAPKGDVMSVGEVRVELSTEAPYIVSTSVRAPAGTY</sequence>
<dbReference type="Proteomes" id="UP000027439">
    <property type="component" value="Unassembled WGS sequence"/>
</dbReference>
<dbReference type="PANTHER" id="PTHR11474">
    <property type="entry name" value="TYROSINASE FAMILY MEMBER"/>
    <property type="match status" value="1"/>
</dbReference>
<evidence type="ECO:0000256" key="1">
    <source>
        <dbReference type="ARBA" id="ARBA00022723"/>
    </source>
</evidence>
<name>A0A069P877_9BURK</name>
<dbReference type="GO" id="GO:0046872">
    <property type="term" value="F:metal ion binding"/>
    <property type="evidence" value="ECO:0007669"/>
    <property type="project" value="UniProtKB-KW"/>
</dbReference>
<keyword evidence="2" id="KW-0186">Copper</keyword>
<keyword evidence="1" id="KW-0479">Metal-binding</keyword>
<dbReference type="SUPFAM" id="SSF48056">
    <property type="entry name" value="Di-copper centre-containing domain"/>
    <property type="match status" value="1"/>
</dbReference>
<proteinExistence type="predicted"/>
<dbReference type="PANTHER" id="PTHR11474:SF76">
    <property type="entry name" value="SHKT DOMAIN-CONTAINING PROTEIN"/>
    <property type="match status" value="1"/>
</dbReference>
<reference evidence="5 6" key="1">
    <citation type="submission" date="2014-03" db="EMBL/GenBank/DDBJ databases">
        <title>Draft Genome Sequences of Four Burkholderia Strains.</title>
        <authorList>
            <person name="Liu X.Y."/>
            <person name="Li C.X."/>
            <person name="Xu J.H."/>
        </authorList>
    </citation>
    <scope>NUCLEOTIDE SEQUENCE [LARGE SCALE GENOMIC DNA]</scope>
    <source>
        <strain evidence="5 6">R27</strain>
    </source>
</reference>
<dbReference type="STRING" id="1071679.BG57_07660"/>
<dbReference type="PROSITE" id="PS00497">
    <property type="entry name" value="TYROSINASE_1"/>
    <property type="match status" value="1"/>
</dbReference>
<evidence type="ECO:0000313" key="6">
    <source>
        <dbReference type="Proteomes" id="UP000027439"/>
    </source>
</evidence>
<dbReference type="EMBL" id="JFHE01000016">
    <property type="protein sequence ID" value="KDR33481.1"/>
    <property type="molecule type" value="Genomic_DNA"/>
</dbReference>
<dbReference type="PROSITE" id="PS00498">
    <property type="entry name" value="TYROSINASE_2"/>
    <property type="match status" value="1"/>
</dbReference>
<dbReference type="Gene3D" id="1.10.1280.10">
    <property type="entry name" value="Di-copper center containing domain from catechol oxidase"/>
    <property type="match status" value="2"/>
</dbReference>
<dbReference type="GO" id="GO:0016491">
    <property type="term" value="F:oxidoreductase activity"/>
    <property type="evidence" value="ECO:0007669"/>
    <property type="project" value="InterPro"/>
</dbReference>
<dbReference type="InterPro" id="IPR002227">
    <property type="entry name" value="Tyrosinase_Cu-bd"/>
</dbReference>
<evidence type="ECO:0000256" key="2">
    <source>
        <dbReference type="ARBA" id="ARBA00023008"/>
    </source>
</evidence>
<organism evidence="5 6">
    <name type="scientific">Caballeronia grimmiae</name>
    <dbReference type="NCBI Taxonomy" id="1071679"/>
    <lineage>
        <taxon>Bacteria</taxon>
        <taxon>Pseudomonadati</taxon>
        <taxon>Pseudomonadota</taxon>
        <taxon>Betaproteobacteria</taxon>
        <taxon>Burkholderiales</taxon>
        <taxon>Burkholderiaceae</taxon>
        <taxon>Caballeronia</taxon>
    </lineage>
</organism>
<dbReference type="InterPro" id="IPR008922">
    <property type="entry name" value="Di-copper_centre_dom_sf"/>
</dbReference>
<comment type="caution">
    <text evidence="5">The sequence shown here is derived from an EMBL/GenBank/DDBJ whole genome shotgun (WGS) entry which is preliminary data.</text>
</comment>
<feature type="domain" description="Tyrosinase copper-binding" evidence="4">
    <location>
        <begin position="243"/>
        <end position="254"/>
    </location>
</feature>
<dbReference type="InterPro" id="IPR050316">
    <property type="entry name" value="Tyrosinase/Hemocyanin"/>
</dbReference>
<feature type="domain" description="Tyrosinase copper-binding" evidence="3">
    <location>
        <begin position="127"/>
        <end position="144"/>
    </location>
</feature>
<dbReference type="eggNOG" id="COG2304">
    <property type="taxonomic scope" value="Bacteria"/>
</dbReference>
<dbReference type="AlphaFoldDB" id="A0A069P877"/>
<evidence type="ECO:0000313" key="5">
    <source>
        <dbReference type="EMBL" id="KDR33481.1"/>
    </source>
</evidence>
<dbReference type="Pfam" id="PF00264">
    <property type="entry name" value="Tyrosinase"/>
    <property type="match status" value="2"/>
</dbReference>
<evidence type="ECO:0000259" key="3">
    <source>
        <dbReference type="PROSITE" id="PS00497"/>
    </source>
</evidence>